<dbReference type="EMBL" id="WRPM01000007">
    <property type="protein sequence ID" value="MVT24984.1"/>
    <property type="molecule type" value="Genomic_DNA"/>
</dbReference>
<name>A0A7K1UF15_9MICC</name>
<comment type="caution">
    <text evidence="2">The sequence shown here is derived from an EMBL/GenBank/DDBJ whole genome shotgun (WGS) entry which is preliminary data.</text>
</comment>
<evidence type="ECO:0000313" key="2">
    <source>
        <dbReference type="EMBL" id="MVT24984.1"/>
    </source>
</evidence>
<protein>
    <recommendedName>
        <fullName evidence="1">YokE-like PH domain-containing protein</fullName>
    </recommendedName>
</protein>
<accession>A0A7K1UF15</accession>
<dbReference type="RefSeq" id="WP_157320577.1">
    <property type="nucleotide sequence ID" value="NZ_BMFX01000009.1"/>
</dbReference>
<evidence type="ECO:0000259" key="1">
    <source>
        <dbReference type="Pfam" id="PF14470"/>
    </source>
</evidence>
<dbReference type="AlphaFoldDB" id="A0A7K1UF15"/>
<feature type="domain" description="YokE-like PH" evidence="1">
    <location>
        <begin position="31"/>
        <end position="117"/>
    </location>
</feature>
<dbReference type="InterPro" id="IPR039519">
    <property type="entry name" value="YokE-like_PH"/>
</dbReference>
<dbReference type="Pfam" id="PF14470">
    <property type="entry name" value="bPH_3"/>
    <property type="match status" value="1"/>
</dbReference>
<proteinExistence type="predicted"/>
<evidence type="ECO:0000313" key="3">
    <source>
        <dbReference type="Proteomes" id="UP000460157"/>
    </source>
</evidence>
<organism evidence="2 3">
    <name type="scientific">Nesterenkonia alkaliphila</name>
    <dbReference type="NCBI Taxonomy" id="1463631"/>
    <lineage>
        <taxon>Bacteria</taxon>
        <taxon>Bacillati</taxon>
        <taxon>Actinomycetota</taxon>
        <taxon>Actinomycetes</taxon>
        <taxon>Micrococcales</taxon>
        <taxon>Micrococcaceae</taxon>
        <taxon>Nesterenkonia</taxon>
    </lineage>
</organism>
<keyword evidence="3" id="KW-1185">Reference proteome</keyword>
<dbReference type="Proteomes" id="UP000460157">
    <property type="component" value="Unassembled WGS sequence"/>
</dbReference>
<gene>
    <name evidence="2" type="ORF">GNZ21_01160</name>
</gene>
<sequence>MGHKQQIAEARERMASRFWTWAEFRALPKVLQPQEAVLEIASASFNGGQGIAVLTTHRVFGLRAGMGGREFQERPAETITAVHSKRGWINNTLTIESLTGSLKFSAMEAEDAARMEARIRAALAWPGDDAEYGQYGHGSPLPYADAPAPYGGMSRAEPHPDAAQRLRALRELYDQGMLMESEYQAKRAEIIAQL</sequence>
<reference evidence="2 3" key="1">
    <citation type="submission" date="2019-12" db="EMBL/GenBank/DDBJ databases">
        <title>Nesterenkonia muleiensis sp. nov., a novel actinobacterium isolated from sap of Populus euphratica.</title>
        <authorList>
            <person name="Wang R."/>
        </authorList>
    </citation>
    <scope>NUCLEOTIDE SEQUENCE [LARGE SCALE GENOMIC DNA]</scope>
    <source>
        <strain evidence="2 3">F10</strain>
    </source>
</reference>